<accession>A0A1H3R3S1</accession>
<feature type="transmembrane region" description="Helical" evidence="20">
    <location>
        <begin position="176"/>
        <end position="198"/>
    </location>
</feature>
<keyword evidence="8 19" id="KW-0479">Metal-binding</keyword>
<feature type="binding site" evidence="19">
    <location>
        <position position="1038"/>
    </location>
    <ligand>
        <name>Mg(2+)</name>
        <dbReference type="ChEBI" id="CHEBI:18420"/>
        <label>2</label>
    </ligand>
</feature>
<dbReference type="GO" id="GO:0004824">
    <property type="term" value="F:lysine-tRNA ligase activity"/>
    <property type="evidence" value="ECO:0007669"/>
    <property type="project" value="UniProtKB-UniRule"/>
</dbReference>
<dbReference type="GO" id="GO:0006430">
    <property type="term" value="P:lysyl-tRNA aminoacylation"/>
    <property type="evidence" value="ECO:0007669"/>
    <property type="project" value="UniProtKB-UniRule"/>
</dbReference>
<keyword evidence="19" id="KW-0648">Protein biosynthesis</keyword>
<dbReference type="SUPFAM" id="SSF55681">
    <property type="entry name" value="Class II aaRS and biotin synthetases"/>
    <property type="match status" value="1"/>
</dbReference>
<dbReference type="PANTHER" id="PTHR42918:SF15">
    <property type="entry name" value="LYSINE--TRNA LIGASE, CHLOROPLASTIC_MITOCHONDRIAL"/>
    <property type="match status" value="1"/>
</dbReference>
<keyword evidence="9 19" id="KW-0547">Nucleotide-binding</keyword>
<protein>
    <recommendedName>
        <fullName evidence="19">Lysine--tRNA ligase</fullName>
        <ecNumber evidence="19">6.1.1.6</ecNumber>
    </recommendedName>
    <alternativeName>
        <fullName evidence="19">Lysyl-tRNA synthetase</fullName>
        <shortName evidence="19">LysRS</shortName>
    </alternativeName>
</protein>
<keyword evidence="23" id="KW-1185">Reference proteome</keyword>
<dbReference type="EMBL" id="FNQB01000002">
    <property type="protein sequence ID" value="SDZ20290.1"/>
    <property type="molecule type" value="Genomic_DNA"/>
</dbReference>
<evidence type="ECO:0000256" key="17">
    <source>
        <dbReference type="ARBA" id="ARBA00047540"/>
    </source>
</evidence>
<feature type="binding site" evidence="19">
    <location>
        <position position="1031"/>
    </location>
    <ligand>
        <name>Mg(2+)</name>
        <dbReference type="ChEBI" id="CHEBI:18420"/>
        <label>1</label>
    </ligand>
</feature>
<keyword evidence="15" id="KW-0511">Multifunctional enzyme</keyword>
<evidence type="ECO:0000256" key="6">
    <source>
        <dbReference type="ARBA" id="ARBA00022679"/>
    </source>
</evidence>
<dbReference type="InterPro" id="IPR004364">
    <property type="entry name" value="Aa-tRNA-synt_II"/>
</dbReference>
<feature type="transmembrane region" description="Helical" evidence="20">
    <location>
        <begin position="66"/>
        <end position="87"/>
    </location>
</feature>
<dbReference type="Pfam" id="PF09924">
    <property type="entry name" value="LPG_synthase_C"/>
    <property type="match status" value="1"/>
</dbReference>
<dbReference type="GO" id="GO:0050071">
    <property type="term" value="F:phosphatidylglycerol lysyltransferase activity"/>
    <property type="evidence" value="ECO:0007669"/>
    <property type="project" value="UniProtKB-EC"/>
</dbReference>
<dbReference type="GO" id="GO:0046677">
    <property type="term" value="P:response to antibiotic"/>
    <property type="evidence" value="ECO:0007669"/>
    <property type="project" value="UniProtKB-KW"/>
</dbReference>
<evidence type="ECO:0000256" key="7">
    <source>
        <dbReference type="ARBA" id="ARBA00022692"/>
    </source>
</evidence>
<evidence type="ECO:0000256" key="18">
    <source>
        <dbReference type="ARBA" id="ARBA00048573"/>
    </source>
</evidence>
<comment type="subunit">
    <text evidence="19">Homodimer.</text>
</comment>
<comment type="similarity">
    <text evidence="3">In the C-terminal section; belongs to the class-II aminoacyl-tRNA synthetase family.</text>
</comment>
<dbReference type="InterPro" id="IPR018149">
    <property type="entry name" value="Lys-tRNA-synth_II_C"/>
</dbReference>
<keyword evidence="6" id="KW-0808">Transferase</keyword>
<dbReference type="SUPFAM" id="SSF50249">
    <property type="entry name" value="Nucleic acid-binding proteins"/>
    <property type="match status" value="1"/>
</dbReference>
<dbReference type="GO" id="GO:0000287">
    <property type="term" value="F:magnesium ion binding"/>
    <property type="evidence" value="ECO:0007669"/>
    <property type="project" value="UniProtKB-UniRule"/>
</dbReference>
<comment type="similarity">
    <text evidence="19">Belongs to the class-II aminoacyl-tRNA synthetase family.</text>
</comment>
<dbReference type="RefSeq" id="WP_239083593.1">
    <property type="nucleotide sequence ID" value="NZ_BOND01000008.1"/>
</dbReference>
<evidence type="ECO:0000256" key="13">
    <source>
        <dbReference type="ARBA" id="ARBA00023146"/>
    </source>
</evidence>
<keyword evidence="13 19" id="KW-0030">Aminoacyl-tRNA synthetase</keyword>
<feature type="domain" description="Aminoacyl-transfer RNA synthetases class-II family profile" evidence="21">
    <location>
        <begin position="809"/>
        <end position="1112"/>
    </location>
</feature>
<evidence type="ECO:0000313" key="23">
    <source>
        <dbReference type="Proteomes" id="UP000199632"/>
    </source>
</evidence>
<evidence type="ECO:0000256" key="16">
    <source>
        <dbReference type="ARBA" id="ARBA00024681"/>
    </source>
</evidence>
<sequence>MTTTVDEVSETAAAMPIARPRALRWGRYVPRIFGLVMWFVAIISGIAAIGHIFNTGVQPVRETIDALIIPAPANIAYAVFLAVLATATLRRKRVAWWILTVYFSLSVLVTAVLAIVLSTVSDAELLDDSGNRLFDSTGELALLWGGLALAIIALTALIMFRGEFYAHVAKGSVRRALAVFIGTLIVGVGLGLSLVTAFPGSLQGTGNQLAYATERVLGGGFSFDITRVGQAPGWVSFVLGLFGAAAVFAALATLLRSQRRNAELHAGDERQIRTLLAKYGDRDSLGYFATRRDKSAIFSPTGKSAVTYRVVNGVSLASGDPVGDPEAWGPAIDAWLAQARYYAWTPAVMGASEEGAIAYARTGLKVIHLGDEAILLTREFTLDGREMRPVRQAVNRVERAGYTSTVRRHSDIPDEEMKELTRLSTVWRDTESERGFSMALGRLGDPSDGRCVLVEAIDKNNQVKALISFSPWGTHGVSLDLMRRAPDAENGAMEFMVSELMENAPRLGVDRVSLNFAVFRAVFEEGARIGAGPILRLWRKLLLFFSRWWQLESLYRSNAKYHPVWAPRFLCFGERRELVRVGLSSAIAEGFLALPGTTGEQLDVLPPDADERARVAEEIDAAEAPPPPGAIDHKAPEQMRVRLAKRQRLIDSGIDPYPVNYPRTDTCAEVAAAHRDLAKDRRSGDQVGVAGRVMLMRDHGGILFATIRDWSGDLQVMLSGATAVDSWDNAIDIGDHVGVHGEVITTRTGELTVEATSWQLNAKCLRPLPDKHRGLADPEARVRQRYLDLVTNKRSRDILKARANAIFALRESLVGRRYLEVETPILQRIHGGANAKPFTTHINAYDLKLYLRIAPELYLKRLAVGGVERVFELGRTFRNEGADYSHNPEFTVLEAYQAYADYDTMLRLTRELIQEAAIAAYGQAVARRPGTDEEVDISGDWPVRTVNEAVSTALGEVVDADTDLATLRRYCDKAEIPFDPKWHRGAVLLELYEHLVEGKTDLPTFYKDFPTEVSPLTRQHRHDARLAERWDLVGFGFELGTAYSELIDPVEQRRRLTEQSLLAAGGDPEAMELDEDFLQALEYAMPPTGGLGIGVDRVIMLLTGRSIRETLPFPLVRAAS</sequence>
<dbReference type="Pfam" id="PF01336">
    <property type="entry name" value="tRNA_anti-codon"/>
    <property type="match status" value="1"/>
</dbReference>
<evidence type="ECO:0000256" key="2">
    <source>
        <dbReference type="ARBA" id="ARBA00005270"/>
    </source>
</evidence>
<dbReference type="Gene3D" id="3.30.930.10">
    <property type="entry name" value="Bira Bifunctional Protein, Domain 2"/>
    <property type="match status" value="1"/>
</dbReference>
<evidence type="ECO:0000256" key="12">
    <source>
        <dbReference type="ARBA" id="ARBA00023098"/>
    </source>
</evidence>
<dbReference type="GO" id="GO:0006629">
    <property type="term" value="P:lipid metabolic process"/>
    <property type="evidence" value="ECO:0007669"/>
    <property type="project" value="UniProtKB-KW"/>
</dbReference>
<feature type="binding site" evidence="19">
    <location>
        <position position="1038"/>
    </location>
    <ligand>
        <name>Mg(2+)</name>
        <dbReference type="ChEBI" id="CHEBI:18420"/>
        <label>1</label>
    </ligand>
</feature>
<dbReference type="CDD" id="cd04322">
    <property type="entry name" value="LysRS_N"/>
    <property type="match status" value="1"/>
</dbReference>
<evidence type="ECO:0000256" key="14">
    <source>
        <dbReference type="ARBA" id="ARBA00023251"/>
    </source>
</evidence>
<feature type="transmembrane region" description="Helical" evidence="20">
    <location>
        <begin position="32"/>
        <end position="54"/>
    </location>
</feature>
<comment type="function">
    <text evidence="16">Catalyzes the production of L-lysyl-tRNA(Lys)transfer and the transfer of a lysyl group from L-lysyl-tRNA(Lys) to membrane-bound phosphatidylglycerol (PG), which produces lysylphosphatidylglycerol (LPG), one of the components of the bacterial membrane with a positive net charge. LPG synthesis contributes to the resistance to cationic antimicrobial peptides (CAMPs) and likely protects M.tuberculosis against the CAMPs produced by competiting microorganisms (bacteriocins). In fact, the modification of anionic phosphatidylglycerol with positively charged L-lysine results in repulsion of the peptides.</text>
</comment>
<evidence type="ECO:0000256" key="10">
    <source>
        <dbReference type="ARBA" id="ARBA00022840"/>
    </source>
</evidence>
<dbReference type="GO" id="GO:0005524">
    <property type="term" value="F:ATP binding"/>
    <property type="evidence" value="ECO:0007669"/>
    <property type="project" value="UniProtKB-UniRule"/>
</dbReference>
<dbReference type="InterPro" id="IPR006195">
    <property type="entry name" value="aa-tRNA-synth_II"/>
</dbReference>
<name>A0A1H3R3S1_9ACTN</name>
<keyword evidence="7 20" id="KW-0812">Transmembrane</keyword>
<keyword evidence="5 19" id="KW-0436">Ligase</keyword>
<evidence type="ECO:0000256" key="20">
    <source>
        <dbReference type="SAM" id="Phobius"/>
    </source>
</evidence>
<evidence type="ECO:0000256" key="9">
    <source>
        <dbReference type="ARBA" id="ARBA00022741"/>
    </source>
</evidence>
<comment type="subcellular location">
    <subcellularLocation>
        <location evidence="1">Cell membrane</location>
        <topology evidence="1">Multi-pass membrane protein</topology>
    </subcellularLocation>
    <subcellularLocation>
        <location evidence="19">Cytoplasm</location>
    </subcellularLocation>
</comment>
<dbReference type="InterPro" id="IPR045864">
    <property type="entry name" value="aa-tRNA-synth_II/BPL/LPL"/>
</dbReference>
<dbReference type="Pfam" id="PF00152">
    <property type="entry name" value="tRNA-synt_2"/>
    <property type="match status" value="1"/>
</dbReference>
<dbReference type="InterPro" id="IPR012340">
    <property type="entry name" value="NA-bd_OB-fold"/>
</dbReference>
<dbReference type="Pfam" id="PF16995">
    <property type="entry name" value="tRNA-synt_2_TM"/>
    <property type="match status" value="1"/>
</dbReference>
<feature type="transmembrane region" description="Helical" evidence="20">
    <location>
        <begin position="94"/>
        <end position="120"/>
    </location>
</feature>
<dbReference type="InterPro" id="IPR031553">
    <property type="entry name" value="tRNA-synt_2_TM"/>
</dbReference>
<evidence type="ECO:0000256" key="11">
    <source>
        <dbReference type="ARBA" id="ARBA00022989"/>
    </source>
</evidence>
<dbReference type="GO" id="GO:0005886">
    <property type="term" value="C:plasma membrane"/>
    <property type="evidence" value="ECO:0007669"/>
    <property type="project" value="UniProtKB-SubCell"/>
</dbReference>
<dbReference type="Gene3D" id="2.40.50.140">
    <property type="entry name" value="Nucleic acid-binding proteins"/>
    <property type="match status" value="1"/>
</dbReference>
<evidence type="ECO:0000256" key="4">
    <source>
        <dbReference type="ARBA" id="ARBA00022475"/>
    </source>
</evidence>
<dbReference type="NCBIfam" id="NF002821">
    <property type="entry name" value="PRK02983.1"/>
    <property type="match status" value="1"/>
</dbReference>
<dbReference type="GO" id="GO:0005829">
    <property type="term" value="C:cytosol"/>
    <property type="evidence" value="ECO:0007669"/>
    <property type="project" value="TreeGrafter"/>
</dbReference>
<dbReference type="EC" id="6.1.1.6" evidence="19"/>
<keyword evidence="4" id="KW-1003">Cell membrane</keyword>
<evidence type="ECO:0000256" key="19">
    <source>
        <dbReference type="HAMAP-Rule" id="MF_00252"/>
    </source>
</evidence>
<dbReference type="InterPro" id="IPR024320">
    <property type="entry name" value="LPG_synthase_C"/>
</dbReference>
<comment type="cofactor">
    <cofactor evidence="19">
        <name>Mg(2+)</name>
        <dbReference type="ChEBI" id="CHEBI:18420"/>
    </cofactor>
    <text evidence="19">Binds 3 Mg(2+) ions per subunit.</text>
</comment>
<dbReference type="GO" id="GO:0000049">
    <property type="term" value="F:tRNA binding"/>
    <property type="evidence" value="ECO:0007669"/>
    <property type="project" value="TreeGrafter"/>
</dbReference>
<keyword evidence="19" id="KW-0963">Cytoplasm</keyword>
<feature type="transmembrane region" description="Helical" evidence="20">
    <location>
        <begin position="140"/>
        <end position="164"/>
    </location>
</feature>
<dbReference type="AlphaFoldDB" id="A0A1H3R3S1"/>
<evidence type="ECO:0000256" key="8">
    <source>
        <dbReference type="ARBA" id="ARBA00022723"/>
    </source>
</evidence>
<comment type="catalytic activity">
    <reaction evidence="18 19">
        <text>tRNA(Lys) + L-lysine + ATP = L-lysyl-tRNA(Lys) + AMP + diphosphate</text>
        <dbReference type="Rhea" id="RHEA:20792"/>
        <dbReference type="Rhea" id="RHEA-COMP:9696"/>
        <dbReference type="Rhea" id="RHEA-COMP:9697"/>
        <dbReference type="ChEBI" id="CHEBI:30616"/>
        <dbReference type="ChEBI" id="CHEBI:32551"/>
        <dbReference type="ChEBI" id="CHEBI:33019"/>
        <dbReference type="ChEBI" id="CHEBI:78442"/>
        <dbReference type="ChEBI" id="CHEBI:78529"/>
        <dbReference type="ChEBI" id="CHEBI:456215"/>
        <dbReference type="EC" id="6.1.1.6"/>
    </reaction>
</comment>
<reference evidence="23" key="1">
    <citation type="submission" date="2016-10" db="EMBL/GenBank/DDBJ databases">
        <authorList>
            <person name="Varghese N."/>
            <person name="Submissions S."/>
        </authorList>
    </citation>
    <scope>NUCLEOTIDE SEQUENCE [LARGE SCALE GENOMIC DNA]</scope>
    <source>
        <strain evidence="23">DSM 44718</strain>
    </source>
</reference>
<feature type="transmembrane region" description="Helical" evidence="20">
    <location>
        <begin position="234"/>
        <end position="255"/>
    </location>
</feature>
<evidence type="ECO:0000259" key="21">
    <source>
        <dbReference type="PROSITE" id="PS50862"/>
    </source>
</evidence>
<keyword evidence="12" id="KW-0443">Lipid metabolism</keyword>
<dbReference type="Proteomes" id="UP000199632">
    <property type="component" value="Unassembled WGS sequence"/>
</dbReference>
<keyword evidence="11 20" id="KW-1133">Transmembrane helix</keyword>
<keyword evidence="10 19" id="KW-0067">ATP-binding</keyword>
<keyword evidence="14" id="KW-0046">Antibiotic resistance</keyword>
<evidence type="ECO:0000256" key="15">
    <source>
        <dbReference type="ARBA" id="ARBA00023268"/>
    </source>
</evidence>
<comment type="catalytic activity">
    <reaction evidence="17">
        <text>L-lysyl-tRNA(Lys) + a 1,2-diacyl-sn-glycero-3-phospho-(1'-sn-glycerol) = a 1,2-diacyl-sn-glycero-3-phospho-1'-(3'-O-L-lysyl)-sn-glycerol + tRNA(Lys)</text>
        <dbReference type="Rhea" id="RHEA:10668"/>
        <dbReference type="Rhea" id="RHEA-COMP:9696"/>
        <dbReference type="Rhea" id="RHEA-COMP:9697"/>
        <dbReference type="ChEBI" id="CHEBI:64716"/>
        <dbReference type="ChEBI" id="CHEBI:75792"/>
        <dbReference type="ChEBI" id="CHEBI:78442"/>
        <dbReference type="ChEBI" id="CHEBI:78529"/>
        <dbReference type="EC" id="2.3.2.3"/>
    </reaction>
</comment>
<dbReference type="PROSITE" id="PS50862">
    <property type="entry name" value="AA_TRNA_LIGASE_II"/>
    <property type="match status" value="1"/>
</dbReference>
<dbReference type="PANTHER" id="PTHR42918">
    <property type="entry name" value="LYSYL-TRNA SYNTHETASE"/>
    <property type="match status" value="1"/>
</dbReference>
<keyword evidence="20" id="KW-0472">Membrane</keyword>
<evidence type="ECO:0000256" key="5">
    <source>
        <dbReference type="ARBA" id="ARBA00022598"/>
    </source>
</evidence>
<dbReference type="STRING" id="137265.SAMN05421684_3438"/>
<evidence type="ECO:0000313" key="22">
    <source>
        <dbReference type="EMBL" id="SDZ20290.1"/>
    </source>
</evidence>
<dbReference type="NCBIfam" id="TIGR00499">
    <property type="entry name" value="lysS_bact"/>
    <property type="match status" value="1"/>
</dbReference>
<dbReference type="PRINTS" id="PR00982">
    <property type="entry name" value="TRNASYNTHLYS"/>
</dbReference>
<organism evidence="22 23">
    <name type="scientific">Asanoa ishikariensis</name>
    <dbReference type="NCBI Taxonomy" id="137265"/>
    <lineage>
        <taxon>Bacteria</taxon>
        <taxon>Bacillati</taxon>
        <taxon>Actinomycetota</taxon>
        <taxon>Actinomycetes</taxon>
        <taxon>Micromonosporales</taxon>
        <taxon>Micromonosporaceae</taxon>
        <taxon>Asanoa</taxon>
    </lineage>
</organism>
<evidence type="ECO:0000256" key="1">
    <source>
        <dbReference type="ARBA" id="ARBA00004651"/>
    </source>
</evidence>
<keyword evidence="19" id="KW-0460">Magnesium</keyword>
<comment type="similarity">
    <text evidence="2">In the N-terminal section; belongs to the LPG synthetase family.</text>
</comment>
<proteinExistence type="inferred from homology"/>
<dbReference type="HAMAP" id="MF_00252">
    <property type="entry name" value="Lys_tRNA_synth_class2"/>
    <property type="match status" value="1"/>
</dbReference>
<evidence type="ECO:0000256" key="3">
    <source>
        <dbReference type="ARBA" id="ARBA00009968"/>
    </source>
</evidence>
<dbReference type="InterPro" id="IPR044136">
    <property type="entry name" value="Lys-tRNA-ligase_II_N"/>
</dbReference>
<gene>
    <name evidence="19" type="primary">lysS</name>
    <name evidence="22" type="ORF">SAMN05421684_3438</name>
</gene>
<dbReference type="InterPro" id="IPR004365">
    <property type="entry name" value="NA-bd_OB_tRNA"/>
</dbReference>
<dbReference type="NCBIfam" id="NF001756">
    <property type="entry name" value="PRK00484.1"/>
    <property type="match status" value="1"/>
</dbReference>
<dbReference type="InterPro" id="IPR002313">
    <property type="entry name" value="Lys-tRNA-ligase_II"/>
</dbReference>